<evidence type="ECO:0000256" key="1">
    <source>
        <dbReference type="ARBA" id="ARBA00004141"/>
    </source>
</evidence>
<evidence type="ECO:0000256" key="2">
    <source>
        <dbReference type="ARBA" id="ARBA00022692"/>
    </source>
</evidence>
<evidence type="ECO:0000259" key="7">
    <source>
        <dbReference type="Pfam" id="PF01490"/>
    </source>
</evidence>
<dbReference type="PANTHER" id="PTHR22950:SF700">
    <property type="entry name" value="AMINO ACID TRANSPORTER TRANSMEMBRANE DOMAIN-CONTAINING PROTEIN"/>
    <property type="match status" value="1"/>
</dbReference>
<feature type="transmembrane region" description="Helical" evidence="6">
    <location>
        <begin position="510"/>
        <end position="535"/>
    </location>
</feature>
<feature type="transmembrane region" description="Helical" evidence="6">
    <location>
        <begin position="541"/>
        <end position="568"/>
    </location>
</feature>
<dbReference type="GO" id="GO:0015179">
    <property type="term" value="F:L-amino acid transmembrane transporter activity"/>
    <property type="evidence" value="ECO:0007669"/>
    <property type="project" value="TreeGrafter"/>
</dbReference>
<dbReference type="PANTHER" id="PTHR22950">
    <property type="entry name" value="AMINO ACID TRANSPORTER"/>
    <property type="match status" value="1"/>
</dbReference>
<feature type="compositionally biased region" description="Polar residues" evidence="5">
    <location>
        <begin position="136"/>
        <end position="145"/>
    </location>
</feature>
<feature type="domain" description="Amino acid transporter transmembrane" evidence="7">
    <location>
        <begin position="66"/>
        <end position="598"/>
    </location>
</feature>
<evidence type="ECO:0000313" key="8">
    <source>
        <dbReference type="EMBL" id="KAK4537613.1"/>
    </source>
</evidence>
<sequence length="626" mass="66788">MSERDRLRYVDGMDITEGFAKPHYDSGADSRGSSPSTGVEVVSRGPGGPVAPEGRGVSRWGLLGNFTNMLKGFLGLNFLYISYAFSYAGVIRGAVGLVLVALLTFHGCRLLVQVKDEMPQAQERYRAQAAAASSANTSTDAHPQSTPAPPPQDTTRPILYGDIGEYAMGIAGKAVVNVSLLLSQFGFCTGYLIFLSHTAHDLARSDLPYAVFVLLPLPVLIPIALLRSVRTLTPFSLVANVGIFTGFASVLVYLLFNFEYRPSSPPLRELPVFFGQVTAAFEGIGVVLPVQDSMKDPSYYSMVLAATMVVLSAVLMLIGLLGFMTFGDGTRSIILLNMGQSPAVTVVKIVAMIGILFTYPLQLVPIAQALEHWIAERMVPNWERYERGEASEEAEADDDDDDDSEEEDDAAENGEVAALGRKVSWRAEWEDAEVKKDPADGLPAMKVVAVAGGLENGDVGPSTSEAAAAAAAAAPIVYAAPSDDRDVASSPAVDSSPPVRRRWRLKLRKLFIHNGFDIAARVSLVLGTALAAVIAGRDFGLFQSLVGALGASTLAYTLPALFHARVYWARMSRWRRAADIAVVVVGITSTVVATAVTIAELVSNSHVTSSGDAPAAMPSSNVTERT</sequence>
<evidence type="ECO:0000256" key="3">
    <source>
        <dbReference type="ARBA" id="ARBA00022989"/>
    </source>
</evidence>
<dbReference type="GO" id="GO:0005774">
    <property type="term" value="C:vacuolar membrane"/>
    <property type="evidence" value="ECO:0007669"/>
    <property type="project" value="TreeGrafter"/>
</dbReference>
<feature type="transmembrane region" description="Helical" evidence="6">
    <location>
        <begin position="580"/>
        <end position="599"/>
    </location>
</feature>
<organism evidence="8 9">
    <name type="scientific">Cyanidium caldarium</name>
    <name type="common">Red alga</name>
    <dbReference type="NCBI Taxonomy" id="2771"/>
    <lineage>
        <taxon>Eukaryota</taxon>
        <taxon>Rhodophyta</taxon>
        <taxon>Bangiophyceae</taxon>
        <taxon>Cyanidiales</taxon>
        <taxon>Cyanidiaceae</taxon>
        <taxon>Cyanidium</taxon>
    </lineage>
</organism>
<feature type="transmembrane region" description="Helical" evidence="6">
    <location>
        <begin position="174"/>
        <end position="195"/>
    </location>
</feature>
<feature type="region of interest" description="Disordered" evidence="5">
    <location>
        <begin position="385"/>
        <end position="415"/>
    </location>
</feature>
<accession>A0AAV9IZ38</accession>
<evidence type="ECO:0000256" key="5">
    <source>
        <dbReference type="SAM" id="MobiDB-lite"/>
    </source>
</evidence>
<feature type="transmembrane region" description="Helical" evidence="6">
    <location>
        <begin position="302"/>
        <end position="326"/>
    </location>
</feature>
<comment type="caution">
    <text evidence="8">The sequence shown here is derived from an EMBL/GenBank/DDBJ whole genome shotgun (WGS) entry which is preliminary data.</text>
</comment>
<gene>
    <name evidence="8" type="ORF">CDCA_CDCA13G3638</name>
</gene>
<feature type="transmembrane region" description="Helical" evidence="6">
    <location>
        <begin position="270"/>
        <end position="290"/>
    </location>
</feature>
<keyword evidence="2 6" id="KW-0812">Transmembrane</keyword>
<comment type="subcellular location">
    <subcellularLocation>
        <location evidence="1">Membrane</location>
        <topology evidence="1">Multi-pass membrane protein</topology>
    </subcellularLocation>
</comment>
<evidence type="ECO:0000256" key="6">
    <source>
        <dbReference type="SAM" id="Phobius"/>
    </source>
</evidence>
<evidence type="ECO:0000256" key="4">
    <source>
        <dbReference type="ARBA" id="ARBA00023136"/>
    </source>
</evidence>
<name>A0AAV9IZ38_CYACA</name>
<evidence type="ECO:0000313" key="9">
    <source>
        <dbReference type="Proteomes" id="UP001301350"/>
    </source>
</evidence>
<feature type="transmembrane region" description="Helical" evidence="6">
    <location>
        <begin position="69"/>
        <end position="88"/>
    </location>
</feature>
<proteinExistence type="predicted"/>
<keyword evidence="4 6" id="KW-0472">Membrane</keyword>
<feature type="transmembrane region" description="Helical" evidence="6">
    <location>
        <begin position="94"/>
        <end position="112"/>
    </location>
</feature>
<dbReference type="InterPro" id="IPR013057">
    <property type="entry name" value="AA_transpt_TM"/>
</dbReference>
<feature type="region of interest" description="Disordered" evidence="5">
    <location>
        <begin position="132"/>
        <end position="154"/>
    </location>
</feature>
<feature type="transmembrane region" description="Helical" evidence="6">
    <location>
        <begin position="346"/>
        <end position="367"/>
    </location>
</feature>
<feature type="region of interest" description="Disordered" evidence="5">
    <location>
        <begin position="20"/>
        <end position="54"/>
    </location>
</feature>
<feature type="transmembrane region" description="Helical" evidence="6">
    <location>
        <begin position="207"/>
        <end position="225"/>
    </location>
</feature>
<reference evidence="8 9" key="1">
    <citation type="submission" date="2022-07" db="EMBL/GenBank/DDBJ databases">
        <title>Genome-wide signatures of adaptation to extreme environments.</title>
        <authorList>
            <person name="Cho C.H."/>
            <person name="Yoon H.S."/>
        </authorList>
    </citation>
    <scope>NUCLEOTIDE SEQUENCE [LARGE SCALE GENOMIC DNA]</scope>
    <source>
        <strain evidence="8 9">DBV 063 E5</strain>
    </source>
</reference>
<feature type="transmembrane region" description="Helical" evidence="6">
    <location>
        <begin position="237"/>
        <end position="258"/>
    </location>
</feature>
<feature type="compositionally biased region" description="Acidic residues" evidence="5">
    <location>
        <begin position="391"/>
        <end position="412"/>
    </location>
</feature>
<feature type="region of interest" description="Disordered" evidence="5">
    <location>
        <begin position="607"/>
        <end position="626"/>
    </location>
</feature>
<protein>
    <recommendedName>
        <fullName evidence="7">Amino acid transporter transmembrane domain-containing protein</fullName>
    </recommendedName>
</protein>
<keyword evidence="3 6" id="KW-1133">Transmembrane helix</keyword>
<dbReference type="EMBL" id="JANCYW010000013">
    <property type="protein sequence ID" value="KAK4537613.1"/>
    <property type="molecule type" value="Genomic_DNA"/>
</dbReference>
<keyword evidence="9" id="KW-1185">Reference proteome</keyword>
<dbReference type="Proteomes" id="UP001301350">
    <property type="component" value="Unassembled WGS sequence"/>
</dbReference>
<dbReference type="AlphaFoldDB" id="A0AAV9IZ38"/>
<dbReference type="Pfam" id="PF01490">
    <property type="entry name" value="Aa_trans"/>
    <property type="match status" value="1"/>
</dbReference>